<dbReference type="InterPro" id="IPR007763">
    <property type="entry name" value="NDUFA12"/>
</dbReference>
<evidence type="ECO:0000313" key="2">
    <source>
        <dbReference type="EMBL" id="AFX99365.1"/>
    </source>
</evidence>
<keyword evidence="3" id="KW-1185">Reference proteome</keyword>
<dbReference type="GO" id="GO:0006979">
    <property type="term" value="P:response to oxidative stress"/>
    <property type="evidence" value="ECO:0007669"/>
    <property type="project" value="TreeGrafter"/>
</dbReference>
<dbReference type="Pfam" id="PF05071">
    <property type="entry name" value="NDUFA12"/>
    <property type="match status" value="1"/>
</dbReference>
<sequence>MKFEMRIYTYINGKFVGKDIYGNKYYIHCRGVLRNGREMRWVIYNGLVEASKIPPNWHHWLHHVSNEVPEETDSRRFVWQKKHEPNLTGTLYAYRPAGHLLEGAKRDKATGDYQPWTPSDSAGI</sequence>
<dbReference type="PANTHER" id="PTHR12910:SF2">
    <property type="entry name" value="NADH DEHYDROGENASE [UBIQUINONE] 1 ALPHA SUBCOMPLEX SUBUNIT 12"/>
    <property type="match status" value="1"/>
</dbReference>
<dbReference type="GO" id="GO:0045271">
    <property type="term" value="C:respiratory chain complex I"/>
    <property type="evidence" value="ECO:0007669"/>
    <property type="project" value="InterPro"/>
</dbReference>
<protein>
    <recommendedName>
        <fullName evidence="4">NADH:ubiquinone oxidoreductase subunit NDUFA12</fullName>
    </recommendedName>
</protein>
<gene>
    <name evidence="2" type="ORF">A1OE_1187</name>
</gene>
<dbReference type="AlphaFoldDB" id="K7YID0"/>
<dbReference type="STRING" id="1193729.A1OE_1187"/>
<proteinExistence type="predicted"/>
<dbReference type="eggNOG" id="COG3761">
    <property type="taxonomic scope" value="Bacteria"/>
</dbReference>
<evidence type="ECO:0000256" key="1">
    <source>
        <dbReference type="SAM" id="MobiDB-lite"/>
    </source>
</evidence>
<feature type="region of interest" description="Disordered" evidence="1">
    <location>
        <begin position="105"/>
        <end position="124"/>
    </location>
</feature>
<reference evidence="2 3" key="1">
    <citation type="journal article" date="2012" name="Proc. Natl. Acad. Sci. U.S.A.">
        <title>Genome streamlining and chemical defense in a coral reef symbiosis.</title>
        <authorList>
            <person name="Kwan J.C."/>
            <person name="Donia M.S."/>
            <person name="Han A.W."/>
            <person name="Hirose E."/>
            <person name="Haygood M.G."/>
            <person name="Schmidt E.W."/>
        </authorList>
    </citation>
    <scope>NUCLEOTIDE SEQUENCE [LARGE SCALE GENOMIC DNA]</scope>
    <source>
        <strain evidence="2 3">L2</strain>
    </source>
</reference>
<dbReference type="Proteomes" id="UP000010077">
    <property type="component" value="Chromosome"/>
</dbReference>
<evidence type="ECO:0008006" key="4">
    <source>
        <dbReference type="Google" id="ProtNLM"/>
    </source>
</evidence>
<dbReference type="PATRIC" id="fig|1193729.4.peg.633"/>
<evidence type="ECO:0000313" key="3">
    <source>
        <dbReference type="Proteomes" id="UP000010077"/>
    </source>
</evidence>
<dbReference type="NCBIfam" id="NF006040">
    <property type="entry name" value="PRK08183.1"/>
    <property type="match status" value="1"/>
</dbReference>
<dbReference type="KEGG" id="thal:A1OE_1187"/>
<accession>K7YID0</accession>
<name>K7YID0_9PROT</name>
<dbReference type="HOGENOM" id="CLU_110455_4_0_5"/>
<organism evidence="2 3">
    <name type="scientific">Candidatus Endolissoclinum faulkneri L2</name>
    <dbReference type="NCBI Taxonomy" id="1193729"/>
    <lineage>
        <taxon>Bacteria</taxon>
        <taxon>Pseudomonadati</taxon>
        <taxon>Pseudomonadota</taxon>
        <taxon>Alphaproteobacteria</taxon>
        <taxon>Rhodospirillales</taxon>
        <taxon>Rhodospirillaceae</taxon>
        <taxon>Candidatus Endolissoclinum</taxon>
    </lineage>
</organism>
<dbReference type="OrthoDB" id="9795340at2"/>
<dbReference type="PANTHER" id="PTHR12910">
    <property type="entry name" value="NADH-UBIQUINONE OXIDOREDUCTASE SUBUNIT B17.2"/>
    <property type="match status" value="1"/>
</dbReference>
<dbReference type="EMBL" id="CP003539">
    <property type="protein sequence ID" value="AFX99365.1"/>
    <property type="molecule type" value="Genomic_DNA"/>
</dbReference>